<dbReference type="VEuPathDB" id="TriTrypDB:BCY84_01345"/>
<evidence type="ECO:0000313" key="2">
    <source>
        <dbReference type="Proteomes" id="UP000246078"/>
    </source>
</evidence>
<comment type="caution">
    <text evidence="1">The sequence shown here is derived from an EMBL/GenBank/DDBJ whole genome shotgun (WGS) entry which is preliminary data.</text>
</comment>
<gene>
    <name evidence="1" type="ORF">C3747_74g107</name>
</gene>
<dbReference type="Proteomes" id="UP000246078">
    <property type="component" value="Unassembled WGS sequence"/>
</dbReference>
<protein>
    <submittedName>
        <fullName evidence="1">Uncharacterized protein</fullName>
    </submittedName>
</protein>
<dbReference type="VEuPathDB" id="TriTrypDB:TcG_05865"/>
<name>A0A2V2WMM7_TRYCR</name>
<dbReference type="VEuPathDB" id="TriTrypDB:ECC02_006095"/>
<dbReference type="VEuPathDB" id="TriTrypDB:TcCL_ESM03968"/>
<proteinExistence type="predicted"/>
<organism evidence="1 2">
    <name type="scientific">Trypanosoma cruzi</name>
    <dbReference type="NCBI Taxonomy" id="5693"/>
    <lineage>
        <taxon>Eukaryota</taxon>
        <taxon>Discoba</taxon>
        <taxon>Euglenozoa</taxon>
        <taxon>Kinetoplastea</taxon>
        <taxon>Metakinetoplastina</taxon>
        <taxon>Trypanosomatida</taxon>
        <taxon>Trypanosomatidae</taxon>
        <taxon>Trypanosoma</taxon>
        <taxon>Schizotrypanum</taxon>
    </lineage>
</organism>
<evidence type="ECO:0000313" key="1">
    <source>
        <dbReference type="EMBL" id="PWV09870.1"/>
    </source>
</evidence>
<dbReference type="VEuPathDB" id="TriTrypDB:Tc_MARK_9495"/>
<dbReference type="VEuPathDB" id="TriTrypDB:C3747_74g107"/>
<dbReference type="VEuPathDB" id="TriTrypDB:C4B63_27g213"/>
<dbReference type="AlphaFoldDB" id="A0A2V2WMM7"/>
<dbReference type="VEuPathDB" id="TriTrypDB:TcBrA4_0109010"/>
<accession>A0A2V2WMM7</accession>
<reference evidence="1 2" key="1">
    <citation type="journal article" date="2018" name="Microb. Genom.">
        <title>Expanding an expanded genome: long-read sequencing of Trypanosoma cruzi.</title>
        <authorList>
            <person name="Berna L."/>
            <person name="Rodriguez M."/>
            <person name="Chiribao M.L."/>
            <person name="Parodi-Talice A."/>
            <person name="Pita S."/>
            <person name="Rijo G."/>
            <person name="Alvarez-Valin F."/>
            <person name="Robello C."/>
        </authorList>
    </citation>
    <scope>NUCLEOTIDE SEQUENCE [LARGE SCALE GENOMIC DNA]</scope>
    <source>
        <strain evidence="1 2">TCC</strain>
    </source>
</reference>
<dbReference type="VEuPathDB" id="TriTrypDB:TcCLB.511127.390"/>
<dbReference type="VEuPathDB" id="TriTrypDB:TCDM_03802"/>
<dbReference type="EMBL" id="PRFC01000074">
    <property type="protein sequence ID" value="PWV09870.1"/>
    <property type="molecule type" value="Genomic_DNA"/>
</dbReference>
<dbReference type="VEuPathDB" id="TriTrypDB:TCSYLVIO_006499"/>
<dbReference type="VEuPathDB" id="TriTrypDB:TcYC6_0036340"/>
<sequence>MTVAAGRTDVSFAQLRRLWDTVKPLYLHVFDPVNMVKLVRVCLHSERMMEMVAGIFEQLVEDIAVVTAQFCQRLNKSFSDMRAKEQKQRGEEKDATLTFHFAAGPYATAALVARLAYLCSSPTRIQQGTTSTKCLVHDNGDVAKDDVETERRQLLASPTEYLR</sequence>